<feature type="compositionally biased region" description="Polar residues" evidence="1">
    <location>
        <begin position="1"/>
        <end position="13"/>
    </location>
</feature>
<sequence length="53" mass="5777">MSQCSPGPASTSRPGAKTYRTDPNQTVNGGAFGIKMRPPPFVTECRHRSDDRL</sequence>
<comment type="caution">
    <text evidence="2">The sequence shown here is derived from an EMBL/GenBank/DDBJ whole genome shotgun (WGS) entry which is preliminary data.</text>
</comment>
<accession>A0A1V3WZF3</accession>
<name>A0A1V3WZF3_MYCKA</name>
<organism evidence="2 3">
    <name type="scientific">Mycobacterium kansasii</name>
    <dbReference type="NCBI Taxonomy" id="1768"/>
    <lineage>
        <taxon>Bacteria</taxon>
        <taxon>Bacillati</taxon>
        <taxon>Actinomycetota</taxon>
        <taxon>Actinomycetes</taxon>
        <taxon>Mycobacteriales</taxon>
        <taxon>Mycobacteriaceae</taxon>
        <taxon>Mycobacterium</taxon>
    </lineage>
</organism>
<protein>
    <submittedName>
        <fullName evidence="2">Uncharacterized protein</fullName>
    </submittedName>
</protein>
<evidence type="ECO:0000313" key="2">
    <source>
        <dbReference type="EMBL" id="OOK71926.1"/>
    </source>
</evidence>
<dbReference type="EMBL" id="MVBM01000005">
    <property type="protein sequence ID" value="OOK71926.1"/>
    <property type="molecule type" value="Genomic_DNA"/>
</dbReference>
<gene>
    <name evidence="2" type="ORF">BZL30_5312</name>
</gene>
<proteinExistence type="predicted"/>
<dbReference type="AlphaFoldDB" id="A0A1V3WZF3"/>
<dbReference type="Proteomes" id="UP000189229">
    <property type="component" value="Unassembled WGS sequence"/>
</dbReference>
<evidence type="ECO:0000313" key="3">
    <source>
        <dbReference type="Proteomes" id="UP000189229"/>
    </source>
</evidence>
<feature type="region of interest" description="Disordered" evidence="1">
    <location>
        <begin position="1"/>
        <end position="53"/>
    </location>
</feature>
<reference evidence="2 3" key="1">
    <citation type="submission" date="2017-02" db="EMBL/GenBank/DDBJ databases">
        <title>Complete genome sequences of Mycobacterium kansasii strains isolated from rhesus macaques.</title>
        <authorList>
            <person name="Panda A."/>
            <person name="Nagaraj S."/>
            <person name="Zhao X."/>
            <person name="Tettelin H."/>
            <person name="Detolla L.J."/>
        </authorList>
    </citation>
    <scope>NUCLEOTIDE SEQUENCE [LARGE SCALE GENOMIC DNA]</scope>
    <source>
        <strain evidence="2 3">11-3813</strain>
    </source>
</reference>
<evidence type="ECO:0000256" key="1">
    <source>
        <dbReference type="SAM" id="MobiDB-lite"/>
    </source>
</evidence>
<feature type="compositionally biased region" description="Basic and acidic residues" evidence="1">
    <location>
        <begin position="44"/>
        <end position="53"/>
    </location>
</feature>